<sequence>MKILSAKFVLAVIVNVMLTSVSYAGTERFGVWDDLDGATAILFNDQEIDEDEYRNWEDIMGLGRTGETEEAIKALNTFLKDSHNGALREVASQTMAALISQRRADATLAARRATERSACSLDMKVCPDGATVVEREGPKCMFAKCPGN</sequence>
<comment type="caution">
    <text evidence="1">The sequence shown here is derived from an EMBL/GenBank/DDBJ whole genome shotgun (WGS) entry which is preliminary data.</text>
</comment>
<protein>
    <submittedName>
        <fullName evidence="1">Uncharacterized protein</fullName>
    </submittedName>
</protein>
<gene>
    <name evidence="1" type="ORF">GALL_327820</name>
</gene>
<evidence type="ECO:0000313" key="1">
    <source>
        <dbReference type="EMBL" id="OIQ85388.1"/>
    </source>
</evidence>
<proteinExistence type="predicted"/>
<organism evidence="1">
    <name type="scientific">mine drainage metagenome</name>
    <dbReference type="NCBI Taxonomy" id="410659"/>
    <lineage>
        <taxon>unclassified sequences</taxon>
        <taxon>metagenomes</taxon>
        <taxon>ecological metagenomes</taxon>
    </lineage>
</organism>
<dbReference type="AlphaFoldDB" id="A0A1J5R092"/>
<name>A0A1J5R092_9ZZZZ</name>
<accession>A0A1J5R092</accession>
<reference evidence="1" key="1">
    <citation type="submission" date="2016-10" db="EMBL/GenBank/DDBJ databases">
        <title>Sequence of Gallionella enrichment culture.</title>
        <authorList>
            <person name="Poehlein A."/>
            <person name="Muehling M."/>
            <person name="Daniel R."/>
        </authorList>
    </citation>
    <scope>NUCLEOTIDE SEQUENCE</scope>
</reference>
<dbReference type="EMBL" id="MLJW01000548">
    <property type="protein sequence ID" value="OIQ85388.1"/>
    <property type="molecule type" value="Genomic_DNA"/>
</dbReference>